<feature type="compositionally biased region" description="Low complexity" evidence="2">
    <location>
        <begin position="549"/>
        <end position="561"/>
    </location>
</feature>
<protein>
    <submittedName>
        <fullName evidence="3">Uncharacterized protein</fullName>
    </submittedName>
</protein>
<dbReference type="OMA" id="QYQTRRT"/>
<gene>
    <name evidence="3" type="ORF">FF38_14069</name>
</gene>
<keyword evidence="1" id="KW-0802">TPR repeat</keyword>
<dbReference type="PANTHER" id="PTHR21391:SF0">
    <property type="entry name" value="AT04489P-RELATED"/>
    <property type="match status" value="1"/>
</dbReference>
<evidence type="ECO:0000313" key="4">
    <source>
        <dbReference type="Proteomes" id="UP000037069"/>
    </source>
</evidence>
<dbReference type="Proteomes" id="UP000037069">
    <property type="component" value="Unassembled WGS sequence"/>
</dbReference>
<proteinExistence type="predicted"/>
<dbReference type="PANTHER" id="PTHR21391">
    <property type="entry name" value="AT04489P-RELATED"/>
    <property type="match status" value="1"/>
</dbReference>
<dbReference type="InterPro" id="IPR011990">
    <property type="entry name" value="TPR-like_helical_dom_sf"/>
</dbReference>
<dbReference type="AlphaFoldDB" id="A0A0L0C725"/>
<evidence type="ECO:0000256" key="1">
    <source>
        <dbReference type="PROSITE-ProRule" id="PRU00339"/>
    </source>
</evidence>
<keyword evidence="4" id="KW-1185">Reference proteome</keyword>
<organism evidence="3 4">
    <name type="scientific">Lucilia cuprina</name>
    <name type="common">Green bottle fly</name>
    <name type="synonym">Australian sheep blowfly</name>
    <dbReference type="NCBI Taxonomy" id="7375"/>
    <lineage>
        <taxon>Eukaryota</taxon>
        <taxon>Metazoa</taxon>
        <taxon>Ecdysozoa</taxon>
        <taxon>Arthropoda</taxon>
        <taxon>Hexapoda</taxon>
        <taxon>Insecta</taxon>
        <taxon>Pterygota</taxon>
        <taxon>Neoptera</taxon>
        <taxon>Endopterygota</taxon>
        <taxon>Diptera</taxon>
        <taxon>Brachycera</taxon>
        <taxon>Muscomorpha</taxon>
        <taxon>Oestroidea</taxon>
        <taxon>Calliphoridae</taxon>
        <taxon>Luciliinae</taxon>
        <taxon>Lucilia</taxon>
    </lineage>
</organism>
<dbReference type="EMBL" id="JRES01000926">
    <property type="protein sequence ID" value="KNC27234.1"/>
    <property type="molecule type" value="Genomic_DNA"/>
</dbReference>
<accession>A0A0L0C725</accession>
<reference evidence="3 4" key="1">
    <citation type="journal article" date="2015" name="Nat. Commun.">
        <title>Lucilia cuprina genome unlocks parasitic fly biology to underpin future interventions.</title>
        <authorList>
            <person name="Anstead C.A."/>
            <person name="Korhonen P.K."/>
            <person name="Young N.D."/>
            <person name="Hall R.S."/>
            <person name="Jex A.R."/>
            <person name="Murali S.C."/>
            <person name="Hughes D.S."/>
            <person name="Lee S.F."/>
            <person name="Perry T."/>
            <person name="Stroehlein A.J."/>
            <person name="Ansell B.R."/>
            <person name="Breugelmans B."/>
            <person name="Hofmann A."/>
            <person name="Qu J."/>
            <person name="Dugan S."/>
            <person name="Lee S.L."/>
            <person name="Chao H."/>
            <person name="Dinh H."/>
            <person name="Han Y."/>
            <person name="Doddapaneni H.V."/>
            <person name="Worley K.C."/>
            <person name="Muzny D.M."/>
            <person name="Ioannidis P."/>
            <person name="Waterhouse R.M."/>
            <person name="Zdobnov E.M."/>
            <person name="James P.J."/>
            <person name="Bagnall N.H."/>
            <person name="Kotze A.C."/>
            <person name="Gibbs R.A."/>
            <person name="Richards S."/>
            <person name="Batterham P."/>
            <person name="Gasser R.B."/>
        </authorList>
    </citation>
    <scope>NUCLEOTIDE SEQUENCE [LARGE SCALE GENOMIC DNA]</scope>
    <source>
        <strain evidence="3 4">LS</strain>
        <tissue evidence="3">Full body</tissue>
    </source>
</reference>
<dbReference type="STRING" id="7375.A0A0L0C725"/>
<feature type="repeat" description="TPR" evidence="1">
    <location>
        <begin position="17"/>
        <end position="50"/>
    </location>
</feature>
<dbReference type="OrthoDB" id="8057661at2759"/>
<evidence type="ECO:0000256" key="2">
    <source>
        <dbReference type="SAM" id="MobiDB-lite"/>
    </source>
</evidence>
<evidence type="ECO:0000313" key="3">
    <source>
        <dbReference type="EMBL" id="KNC27234.1"/>
    </source>
</evidence>
<dbReference type="PROSITE" id="PS50005">
    <property type="entry name" value="TPR"/>
    <property type="match status" value="1"/>
</dbReference>
<dbReference type="Gene3D" id="1.25.40.10">
    <property type="entry name" value="Tetratricopeptide repeat domain"/>
    <property type="match status" value="1"/>
</dbReference>
<comment type="caution">
    <text evidence="3">The sequence shown here is derived from an EMBL/GenBank/DDBJ whole genome shotgun (WGS) entry which is preliminary data.</text>
</comment>
<name>A0A0L0C725_LUCCU</name>
<dbReference type="InterPro" id="IPR019734">
    <property type="entry name" value="TPR_rpt"/>
</dbReference>
<feature type="region of interest" description="Disordered" evidence="2">
    <location>
        <begin position="536"/>
        <end position="576"/>
    </location>
</feature>
<dbReference type="SUPFAM" id="SSF48452">
    <property type="entry name" value="TPR-like"/>
    <property type="match status" value="1"/>
</dbReference>
<sequence>MALQPWERIAWSPEHEQIIYRDWGLFYTHKQQLDIAVHYYNKSLELKSDDPKALYFRSRCKRNIAQTEGALEDGLAAMAIDDNNAPINLEICDALYELNKFEDYKVQLHDNARKFFGKKVAAFLNRLVVVDENFKDTIGETLGPFILKNEKHFAAVLEKIEREKHIDPRPLWKILKEQEKCDVLSILEKEELLLSPRELARRRRAFKVFNQIYFNKSWIDVIFLKHLRENKNLLLPQSKVSTPFLRQLTHTKYDVVIKFLKMLQARSPLYTEQARKCPDKKVYDKHREAHLNRVQYQTRRTMLSEMRNIRRLRQEGDIEKLSKHVESVMGDYVVLKTHRVMPWKFEYINEVYNTLALAHADRYTIDENILQVKEKERLLVLLRMPTDKYKDVVQFVFGDKSTYQEPDAPDYVLIAYKKFLARLEKRMIFAKYSIEKCYLLHEIARAHLTQSRFDECCSWARKAAEETKNCNSLLWQFLSIMLIVKAHAVLHKIERGKEALDEAFVVAQRLKSNKLCSFIEICRAINDQEISLKKRTQSVDSMRKRRSRTSLSSRYSQQSKLSMEEGAKSSSAKSEI</sequence>